<dbReference type="AlphaFoldDB" id="A0A8S4RU99"/>
<gene>
    <name evidence="2" type="primary">jg10654</name>
    <name evidence="2" type="ORF">PAEG_LOCUS17922</name>
</gene>
<keyword evidence="1" id="KW-0732">Signal</keyword>
<name>A0A8S4RU99_9NEOP</name>
<reference evidence="2" key="1">
    <citation type="submission" date="2022-03" db="EMBL/GenBank/DDBJ databases">
        <authorList>
            <person name="Lindestad O."/>
        </authorList>
    </citation>
    <scope>NUCLEOTIDE SEQUENCE</scope>
</reference>
<evidence type="ECO:0000313" key="2">
    <source>
        <dbReference type="EMBL" id="CAH2241486.1"/>
    </source>
</evidence>
<sequence>MAADAFWRVVLITATACAPGGRAHDIRVQHQSASVGLIGCNCNKDNTTLHFVTIRCTSGSSSNGENFTYKFSLSSVVYYEMKV</sequence>
<organism evidence="2 3">
    <name type="scientific">Pararge aegeria aegeria</name>
    <dbReference type="NCBI Taxonomy" id="348720"/>
    <lineage>
        <taxon>Eukaryota</taxon>
        <taxon>Metazoa</taxon>
        <taxon>Ecdysozoa</taxon>
        <taxon>Arthropoda</taxon>
        <taxon>Hexapoda</taxon>
        <taxon>Insecta</taxon>
        <taxon>Pterygota</taxon>
        <taxon>Neoptera</taxon>
        <taxon>Endopterygota</taxon>
        <taxon>Lepidoptera</taxon>
        <taxon>Glossata</taxon>
        <taxon>Ditrysia</taxon>
        <taxon>Papilionoidea</taxon>
        <taxon>Nymphalidae</taxon>
        <taxon>Satyrinae</taxon>
        <taxon>Satyrini</taxon>
        <taxon>Parargina</taxon>
        <taxon>Pararge</taxon>
    </lineage>
</organism>
<protein>
    <submittedName>
        <fullName evidence="2">Jg10654 protein</fullName>
    </submittedName>
</protein>
<dbReference type="EMBL" id="CAKXAJ010025577">
    <property type="protein sequence ID" value="CAH2241486.1"/>
    <property type="molecule type" value="Genomic_DNA"/>
</dbReference>
<evidence type="ECO:0000256" key="1">
    <source>
        <dbReference type="SAM" id="SignalP"/>
    </source>
</evidence>
<proteinExistence type="predicted"/>
<feature type="chain" id="PRO_5035926336" evidence="1">
    <location>
        <begin position="24"/>
        <end position="83"/>
    </location>
</feature>
<dbReference type="OrthoDB" id="10406150at2759"/>
<dbReference type="Proteomes" id="UP000838756">
    <property type="component" value="Unassembled WGS sequence"/>
</dbReference>
<comment type="caution">
    <text evidence="2">The sequence shown here is derived from an EMBL/GenBank/DDBJ whole genome shotgun (WGS) entry which is preliminary data.</text>
</comment>
<accession>A0A8S4RU99</accession>
<feature type="signal peptide" evidence="1">
    <location>
        <begin position="1"/>
        <end position="23"/>
    </location>
</feature>
<keyword evidence="3" id="KW-1185">Reference proteome</keyword>
<evidence type="ECO:0000313" key="3">
    <source>
        <dbReference type="Proteomes" id="UP000838756"/>
    </source>
</evidence>